<dbReference type="InterPro" id="IPR003594">
    <property type="entry name" value="HATPase_dom"/>
</dbReference>
<gene>
    <name evidence="3" type="ORF">BEP19_10240</name>
</gene>
<evidence type="ECO:0000259" key="2">
    <source>
        <dbReference type="Pfam" id="PF13581"/>
    </source>
</evidence>
<dbReference type="Proteomes" id="UP000284219">
    <property type="component" value="Unassembled WGS sequence"/>
</dbReference>
<name>A0A419SFR4_9BACL</name>
<organism evidence="3 4">
    <name type="scientific">Ammoniphilus oxalaticus</name>
    <dbReference type="NCBI Taxonomy" id="66863"/>
    <lineage>
        <taxon>Bacteria</taxon>
        <taxon>Bacillati</taxon>
        <taxon>Bacillota</taxon>
        <taxon>Bacilli</taxon>
        <taxon>Bacillales</taxon>
        <taxon>Paenibacillaceae</taxon>
        <taxon>Aneurinibacillus group</taxon>
        <taxon>Ammoniphilus</taxon>
    </lineage>
</organism>
<dbReference type="CDD" id="cd16936">
    <property type="entry name" value="HATPase_RsbW-like"/>
    <property type="match status" value="1"/>
</dbReference>
<feature type="domain" description="Histidine kinase/HSP90-like ATPase" evidence="2">
    <location>
        <begin position="12"/>
        <end position="140"/>
    </location>
</feature>
<dbReference type="PANTHER" id="PTHR35526">
    <property type="entry name" value="ANTI-SIGMA-F FACTOR RSBW-RELATED"/>
    <property type="match status" value="1"/>
</dbReference>
<evidence type="ECO:0000313" key="4">
    <source>
        <dbReference type="Proteomes" id="UP000284219"/>
    </source>
</evidence>
<evidence type="ECO:0000313" key="3">
    <source>
        <dbReference type="EMBL" id="RKD22631.1"/>
    </source>
</evidence>
<dbReference type="EMBL" id="MCHY01000009">
    <property type="protein sequence ID" value="RKD22631.1"/>
    <property type="molecule type" value="Genomic_DNA"/>
</dbReference>
<dbReference type="InterPro" id="IPR050267">
    <property type="entry name" value="Anti-sigma-factor_SerPK"/>
</dbReference>
<sequence length="160" mass="17689">MKQQNKSVHLTIPAEADFVDVVRLSLYGIATKMGFSYEDIEDMKVAVSEACNNAVIHAYDKGNSGQIDVHFEEQKDGLRITIKDFGSSFNYEKVSNEAESLHDKELSEVTVGGLGIFMMQALMDDVQVNNETGTEVILIKLLNGTEGDKLYGFEETKGTV</sequence>
<dbReference type="Gene3D" id="3.30.565.10">
    <property type="entry name" value="Histidine kinase-like ATPase, C-terminal domain"/>
    <property type="match status" value="1"/>
</dbReference>
<reference evidence="3 4" key="1">
    <citation type="submission" date="2016-08" db="EMBL/GenBank/DDBJ databases">
        <title>Novel Firmicute Genomes.</title>
        <authorList>
            <person name="Poppleton D.I."/>
            <person name="Gribaldo S."/>
        </authorList>
    </citation>
    <scope>NUCLEOTIDE SEQUENCE [LARGE SCALE GENOMIC DNA]</scope>
    <source>
        <strain evidence="3 4">RAOx-1</strain>
    </source>
</reference>
<keyword evidence="1" id="KW-0808">Transferase</keyword>
<evidence type="ECO:0000256" key="1">
    <source>
        <dbReference type="ARBA" id="ARBA00022527"/>
    </source>
</evidence>
<dbReference type="SUPFAM" id="SSF55874">
    <property type="entry name" value="ATPase domain of HSP90 chaperone/DNA topoisomerase II/histidine kinase"/>
    <property type="match status" value="1"/>
</dbReference>
<comment type="caution">
    <text evidence="3">The sequence shown here is derived from an EMBL/GenBank/DDBJ whole genome shotgun (WGS) entry which is preliminary data.</text>
</comment>
<dbReference type="NCBIfam" id="NF003144">
    <property type="entry name" value="PRK04069.1"/>
    <property type="match status" value="1"/>
</dbReference>
<accession>A0A419SFR4</accession>
<keyword evidence="4" id="KW-1185">Reference proteome</keyword>
<dbReference type="Pfam" id="PF13581">
    <property type="entry name" value="HATPase_c_2"/>
    <property type="match status" value="1"/>
</dbReference>
<keyword evidence="1" id="KW-0418">Kinase</keyword>
<dbReference type="RefSeq" id="WP_120190107.1">
    <property type="nucleotide sequence ID" value="NZ_MCHY01000009.1"/>
</dbReference>
<protein>
    <submittedName>
        <fullName evidence="3">Anti-sigma B factor RsbW</fullName>
    </submittedName>
</protein>
<dbReference type="InterPro" id="IPR036890">
    <property type="entry name" value="HATPase_C_sf"/>
</dbReference>
<dbReference type="GO" id="GO:0004674">
    <property type="term" value="F:protein serine/threonine kinase activity"/>
    <property type="evidence" value="ECO:0007669"/>
    <property type="project" value="UniProtKB-KW"/>
</dbReference>
<dbReference type="PANTHER" id="PTHR35526:SF3">
    <property type="entry name" value="ANTI-SIGMA-F FACTOR RSBW"/>
    <property type="match status" value="1"/>
</dbReference>
<dbReference type="OrthoDB" id="9798941at2"/>
<dbReference type="AlphaFoldDB" id="A0A419SFR4"/>
<keyword evidence="1" id="KW-0723">Serine/threonine-protein kinase</keyword>
<proteinExistence type="predicted"/>